<dbReference type="InterPro" id="IPR011030">
    <property type="entry name" value="Lipovitellin_superhlx_dom"/>
</dbReference>
<dbReference type="InterPro" id="IPR015816">
    <property type="entry name" value="Vitellinogen_b-sht_N"/>
</dbReference>
<evidence type="ECO:0000256" key="1">
    <source>
        <dbReference type="ARBA" id="ARBA00022729"/>
    </source>
</evidence>
<dbReference type="Pfam" id="PF09172">
    <property type="entry name" value="Vit_open_b-sht"/>
    <property type="match status" value="1"/>
</dbReference>
<evidence type="ECO:0000256" key="4">
    <source>
        <dbReference type="ARBA" id="ARBA00023180"/>
    </source>
</evidence>
<protein>
    <recommendedName>
        <fullName evidence="6">Vitellogenin domain-containing protein</fullName>
    </recommendedName>
</protein>
<dbReference type="InterPro" id="IPR015255">
    <property type="entry name" value="Vitellinogen_open_b-sht"/>
</dbReference>
<dbReference type="PANTHER" id="PTHR23345">
    <property type="entry name" value="VITELLOGENIN-RELATED"/>
    <property type="match status" value="1"/>
</dbReference>
<name>A0AAD9JKS4_9ANNE</name>
<accession>A0AAD9JKS4</accession>
<keyword evidence="2" id="KW-0758">Storage protein</keyword>
<dbReference type="Gene3D" id="2.20.80.10">
    <property type="entry name" value="Lipovitellin-phosvitin complex, chain A, domain 4"/>
    <property type="match status" value="1"/>
</dbReference>
<dbReference type="InterPro" id="IPR001747">
    <property type="entry name" value="Vitellogenin_N"/>
</dbReference>
<evidence type="ECO:0000256" key="3">
    <source>
        <dbReference type="ARBA" id="ARBA00023157"/>
    </source>
</evidence>
<dbReference type="Proteomes" id="UP001208570">
    <property type="component" value="Unassembled WGS sequence"/>
</dbReference>
<keyword evidence="3 5" id="KW-1015">Disulfide bond</keyword>
<dbReference type="EMBL" id="JAODUP010000251">
    <property type="protein sequence ID" value="KAK2155028.1"/>
    <property type="molecule type" value="Genomic_DNA"/>
</dbReference>
<evidence type="ECO:0000313" key="7">
    <source>
        <dbReference type="EMBL" id="KAK2155028.1"/>
    </source>
</evidence>
<dbReference type="InterPro" id="IPR015817">
    <property type="entry name" value="Vitellinogen_open_b-sht_sub1"/>
</dbReference>
<comment type="caution">
    <text evidence="7">The sequence shown here is derived from an EMBL/GenBank/DDBJ whole genome shotgun (WGS) entry which is preliminary data.</text>
</comment>
<evidence type="ECO:0000256" key="2">
    <source>
        <dbReference type="ARBA" id="ARBA00022761"/>
    </source>
</evidence>
<dbReference type="SUPFAM" id="SSF48431">
    <property type="entry name" value="Lipovitellin-phosvitin complex, superhelical domain"/>
    <property type="match status" value="1"/>
</dbReference>
<evidence type="ECO:0000259" key="6">
    <source>
        <dbReference type="PROSITE" id="PS51211"/>
    </source>
</evidence>
<dbReference type="InterPro" id="IPR050733">
    <property type="entry name" value="Vitellogenin/Apolipophorin"/>
</dbReference>
<evidence type="ECO:0000313" key="8">
    <source>
        <dbReference type="Proteomes" id="UP001208570"/>
    </source>
</evidence>
<gene>
    <name evidence="7" type="ORF">LSH36_251g05002</name>
</gene>
<feature type="domain" description="Vitellogenin" evidence="6">
    <location>
        <begin position="30"/>
        <end position="727"/>
    </location>
</feature>
<dbReference type="PROSITE" id="PS51257">
    <property type="entry name" value="PROKAR_LIPOPROTEIN"/>
    <property type="match status" value="1"/>
</dbReference>
<feature type="disulfide bond" evidence="5">
    <location>
        <begin position="203"/>
        <end position="229"/>
    </location>
</feature>
<comment type="caution">
    <text evidence="5">Lacks conserved residue(s) required for the propagation of feature annotation.</text>
</comment>
<proteinExistence type="predicted"/>
<evidence type="ECO:0000256" key="5">
    <source>
        <dbReference type="PROSITE-ProRule" id="PRU00557"/>
    </source>
</evidence>
<dbReference type="InterPro" id="IPR015819">
    <property type="entry name" value="Lipid_transp_b-sht_shell"/>
</dbReference>
<dbReference type="Gene3D" id="1.25.10.20">
    <property type="entry name" value="Vitellinogen, superhelical"/>
    <property type="match status" value="1"/>
</dbReference>
<keyword evidence="1" id="KW-0732">Signal</keyword>
<dbReference type="PROSITE" id="PS51211">
    <property type="entry name" value="VITELLOGENIN"/>
    <property type="match status" value="1"/>
</dbReference>
<reference evidence="7" key="1">
    <citation type="journal article" date="2023" name="Mol. Biol. Evol.">
        <title>Third-Generation Sequencing Reveals the Adaptive Role of the Epigenome in Three Deep-Sea Polychaetes.</title>
        <authorList>
            <person name="Perez M."/>
            <person name="Aroh O."/>
            <person name="Sun Y."/>
            <person name="Lan Y."/>
            <person name="Juniper S.K."/>
            <person name="Young C.R."/>
            <person name="Angers B."/>
            <person name="Qian P.Y."/>
        </authorList>
    </citation>
    <scope>NUCLEOTIDE SEQUENCE</scope>
    <source>
        <strain evidence="7">P08H-3</strain>
    </source>
</reference>
<dbReference type="Pfam" id="PF01347">
    <property type="entry name" value="Vitellogenin_N"/>
    <property type="match status" value="1"/>
</dbReference>
<dbReference type="SUPFAM" id="SSF56968">
    <property type="entry name" value="Lipovitellin-phosvitin complex, beta-sheet shell regions"/>
    <property type="match status" value="2"/>
</dbReference>
<keyword evidence="8" id="KW-1185">Reference proteome</keyword>
<dbReference type="SMART" id="SM00638">
    <property type="entry name" value="LPD_N"/>
    <property type="match status" value="1"/>
</dbReference>
<dbReference type="GO" id="GO:0045735">
    <property type="term" value="F:nutrient reservoir activity"/>
    <property type="evidence" value="ECO:0007669"/>
    <property type="project" value="UniProtKB-KW"/>
</dbReference>
<organism evidence="7 8">
    <name type="scientific">Paralvinella palmiformis</name>
    <dbReference type="NCBI Taxonomy" id="53620"/>
    <lineage>
        <taxon>Eukaryota</taxon>
        <taxon>Metazoa</taxon>
        <taxon>Spiralia</taxon>
        <taxon>Lophotrochozoa</taxon>
        <taxon>Annelida</taxon>
        <taxon>Polychaeta</taxon>
        <taxon>Sedentaria</taxon>
        <taxon>Canalipalpata</taxon>
        <taxon>Terebellida</taxon>
        <taxon>Terebelliformia</taxon>
        <taxon>Alvinellidae</taxon>
        <taxon>Paralvinella</taxon>
    </lineage>
</organism>
<keyword evidence="4" id="KW-0325">Glycoprotein</keyword>
<dbReference type="Gene3D" id="2.30.230.10">
    <property type="entry name" value="Lipovitellin, beta-sheet shell regions, chain A"/>
    <property type="match status" value="1"/>
</dbReference>
<dbReference type="PANTHER" id="PTHR23345:SF15">
    <property type="entry name" value="VITELLOGENIN 1-RELATED"/>
    <property type="match status" value="1"/>
</dbReference>
<dbReference type="Gene3D" id="2.20.50.20">
    <property type="entry name" value="Lipovitellin. Chain A, domain 3"/>
    <property type="match status" value="1"/>
</dbReference>
<sequence length="1669" mass="183140">MRTLLLLIAAVSWAVACCGILQLLVIITAFIPNREYRYDYESQILTGIPAMSSQYSGLKIKARAIVHVESDKYVAVKLTGIEVFRVKEEPGVVPTTWVSSACLEPVPVEHSTELIESLVIPIKFRYENGIVTKVYAVAVDPYWSVNIKRGIISLMNLDLNIENPAPVASDVMQPFMEVISSDYNTMSAKTAYKVIEPSILGDCETWYSVVPIPSVSKMMVSKVVDTKRCSPKIMAEWGVFAGMLSGRNVREMDQLIQNSISVDYELSGTRHEFMIKSAVLTGKYIFAPIFDSLSSMDGYVMQKLTYVKDEAIGRRIVFESAPVPLMSGLHAYIPAQSVVVMETINNMRTTGSRMASAKIEMASYDNCVDKLLEAIVEKTVNKVEKEVPDMIETVVSILRTLSKEEIMEIIMRYSAADVSGAGSVIAKKRSIVMDVLPTLPHPEVPLILIRLVKEGHISGVYAAALINVATLAATPSPVVINQLVEMIKDSGIIAQPVVHRAIILGVGVLSNKLVILHAKMAIPRRTTSVLIKNAVREMKAAMESGDVDIKVAVIKAIGNAGIVDFFPDVERMIKDKSQPIMVREQAIFAMRKMAAVTPMSIRSVLLPVYMDPMEPQMVRVAAFLLIMETRPGFGTIQMIGHSLNTEPSVQVASFAYSYLQNMARTSAPDLRPMAIIVRRVLMMVRPVIVSPVFNSRSIDAGIFTKYAGMGMELDKINAVNRALPMAMVDRIYMFVFGRRINIAEVGVEMHGVDEILRKLVGMKGVLADILMGRKDLSSIMDPLTAMDFGKVAAEIKKILAQTDLPIREADIMKFMAYFKVFGHELNFISMNKEMVADFIRSMQSSSQHGILDALLAGYNVDIVKAVPIVDNALILPTPIGLPITLNISAIAAIAVKGQVKVDGITSIRDIISSPRKLSIAVDVRPSAHIKVYQTIGIHHDIIQMGATVKRIVAADLPMSFAVDIDRASEMIAVKIGVPKMVAPSVFVRNSPELFYRYVPLKISSYGASMYEIHMPRAIPIVCGAVFKSIPISMAYEVPVVFMKAKISGMVSYPMPSFYDPVMMSMGPQEIAIALEPAYGTPEAVKFEVMYGARKMARSDDGGSWFSWFNEADVAESAVAGDEFVPVSVSSKIGAPITRQWFINVYTVGGYHDARIKSKLTMIYDASWMTYQINYQAVGSQVVASGWKVKMETLIHVPRFIRAVLRNPELSANDVISSTDISFGVDSFTENTVVIKIMPAYLSIKPEFDVPVNYFRNISIKAVVYYSRLASNVKANLMYAVKMLQPWIMPYVSQIRPASVASEMDNMEVILEVFPQIRKVNVIVATPVTTFYFDDIMVPMIWPFVQPIVPPTVRLAVLPLLPEITTLTAAPVDIPSAFYGVCRVTPTDITTLANNMMPLPEIAPTCEIVLAHDSSAQKLYTVVSSPVTAAGARTIRVIVPFVMVEVTNSLMADGPVIMVNGEMRPVPLREPIVVSRSMDGKVCKMVEIAVIGRKLVVRAVQVGVVVEVDGLSVAVMVSPLLMSAVSGMCSWVPRVPIMNPWVAAVGVSPFSAMAPPVRSFVVKSEHCPANGMMPSIMTSTCQMMERNIRITRVSEGIEQVCFSVEPLPACSGFCAPANSVSKMVGFHCMPASEVAGTAFAVDAFADMRSEMANKVVHTYQAVLVPTQCVA</sequence>
<dbReference type="SMART" id="SM01169">
    <property type="entry name" value="DUF1943"/>
    <property type="match status" value="1"/>
</dbReference>
<dbReference type="GO" id="GO:0005319">
    <property type="term" value="F:lipid transporter activity"/>
    <property type="evidence" value="ECO:0007669"/>
    <property type="project" value="InterPro"/>
</dbReference>